<keyword evidence="7" id="KW-1185">Reference proteome</keyword>
<dbReference type="KEGG" id="pdm:ADU72_0211"/>
<sequence length="294" mass="32921">MKTLIEATHLKFNYGQKSVLKDISFRVNSGEIIGLIGENGAGKTTLLNILLGLYPTTGDVVLFGKQPGSKVGKAHIGSMLQTDMVIQGVTVSELLAEIASCYETSFSPEQLIKELHLTTFAKERLTNLSGGQLRQVTFAIALIGNPDLLFLDEPTVGMDVQARQSFWHRIRLLKQQGKTIVITSHYLNEIQEVADRILVMKNGQFIFQGSFNDLQNQHQRVEIVFQTERASDVFKVLPHVTEINKSDGNIHIRSTDGDATLYALMKNFKHLHQITVTRESLETIFVQLTNQEVK</sequence>
<dbReference type="OrthoDB" id="9804819at2"/>
<accession>A0A0R2HQI3</accession>
<evidence type="ECO:0000256" key="3">
    <source>
        <dbReference type="ARBA" id="ARBA00022840"/>
    </source>
</evidence>
<evidence type="ECO:0000313" key="7">
    <source>
        <dbReference type="Proteomes" id="UP000076244"/>
    </source>
</evidence>
<dbReference type="InterPro" id="IPR003593">
    <property type="entry name" value="AAA+_ATPase"/>
</dbReference>
<dbReference type="EMBL" id="CP012275">
    <property type="protein sequence ID" value="AMV61961.1"/>
    <property type="molecule type" value="Genomic_DNA"/>
</dbReference>
<evidence type="ECO:0000259" key="4">
    <source>
        <dbReference type="PROSITE" id="PS50893"/>
    </source>
</evidence>
<dbReference type="GO" id="GO:0016887">
    <property type="term" value="F:ATP hydrolysis activity"/>
    <property type="evidence" value="ECO:0007669"/>
    <property type="project" value="InterPro"/>
</dbReference>
<dbReference type="SMART" id="SM00382">
    <property type="entry name" value="AAA"/>
    <property type="match status" value="1"/>
</dbReference>
<dbReference type="Proteomes" id="UP000076405">
    <property type="component" value="Chromosome"/>
</dbReference>
<dbReference type="Proteomes" id="UP000076244">
    <property type="component" value="Chromosome"/>
</dbReference>
<evidence type="ECO:0000313" key="6">
    <source>
        <dbReference type="EMBL" id="AMV66160.1"/>
    </source>
</evidence>
<dbReference type="RefSeq" id="WP_046871461.1">
    <property type="nucleotide sequence ID" value="NZ_BAAAXI010000177.1"/>
</dbReference>
<dbReference type="SUPFAM" id="SSF52540">
    <property type="entry name" value="P-loop containing nucleoside triphosphate hydrolases"/>
    <property type="match status" value="1"/>
</dbReference>
<dbReference type="PROSITE" id="PS50893">
    <property type="entry name" value="ABC_TRANSPORTER_2"/>
    <property type="match status" value="1"/>
</dbReference>
<evidence type="ECO:0000313" key="5">
    <source>
        <dbReference type="EMBL" id="AMV61961.1"/>
    </source>
</evidence>
<dbReference type="Gene3D" id="3.40.50.300">
    <property type="entry name" value="P-loop containing nucleotide triphosphate hydrolases"/>
    <property type="match status" value="1"/>
</dbReference>
<dbReference type="EMBL" id="CP012288">
    <property type="protein sequence ID" value="AMV66160.1"/>
    <property type="molecule type" value="Genomic_DNA"/>
</dbReference>
<dbReference type="InterPro" id="IPR003439">
    <property type="entry name" value="ABC_transporter-like_ATP-bd"/>
</dbReference>
<dbReference type="Pfam" id="PF00005">
    <property type="entry name" value="ABC_tran"/>
    <property type="match status" value="1"/>
</dbReference>
<dbReference type="GeneID" id="57275460"/>
<evidence type="ECO:0000313" key="8">
    <source>
        <dbReference type="Proteomes" id="UP000076405"/>
    </source>
</evidence>
<dbReference type="GO" id="GO:0005524">
    <property type="term" value="F:ATP binding"/>
    <property type="evidence" value="ECO:0007669"/>
    <property type="project" value="UniProtKB-KW"/>
</dbReference>
<keyword evidence="3 5" id="KW-0067">ATP-binding</keyword>
<evidence type="ECO:0000256" key="2">
    <source>
        <dbReference type="ARBA" id="ARBA00022741"/>
    </source>
</evidence>
<proteinExistence type="predicted"/>
<dbReference type="PANTHER" id="PTHR42711:SF17">
    <property type="entry name" value="ABC TRANSPORTER ATP-BINDING PROTEIN"/>
    <property type="match status" value="1"/>
</dbReference>
<keyword evidence="1" id="KW-0813">Transport</keyword>
<gene>
    <name evidence="5" type="ORF">ADU70_0461</name>
    <name evidence="6" type="ORF">ADU72_0211</name>
</gene>
<dbReference type="CDD" id="cd03230">
    <property type="entry name" value="ABC_DR_subfamily_A"/>
    <property type="match status" value="1"/>
</dbReference>
<name>A0A0R2HQI3_9LACO</name>
<organism evidence="5 8">
    <name type="scientific">Pediococcus damnosus</name>
    <dbReference type="NCBI Taxonomy" id="51663"/>
    <lineage>
        <taxon>Bacteria</taxon>
        <taxon>Bacillati</taxon>
        <taxon>Bacillota</taxon>
        <taxon>Bacilli</taxon>
        <taxon>Lactobacillales</taxon>
        <taxon>Lactobacillaceae</taxon>
        <taxon>Pediococcus</taxon>
    </lineage>
</organism>
<keyword evidence="2" id="KW-0547">Nucleotide-binding</keyword>
<dbReference type="PANTHER" id="PTHR42711">
    <property type="entry name" value="ABC TRANSPORTER ATP-BINDING PROTEIN"/>
    <property type="match status" value="1"/>
</dbReference>
<protein>
    <submittedName>
        <fullName evidence="5">ABC transporter, ATP-binding protein</fullName>
    </submittedName>
</protein>
<feature type="domain" description="ABC transporter" evidence="4">
    <location>
        <begin position="5"/>
        <end position="227"/>
    </location>
</feature>
<reference evidence="7 8" key="1">
    <citation type="journal article" date="2016" name="PLoS ONE">
        <title>The Identification of Novel Diagnostic Marker Genes for the Detection of Beer Spoiling Pediococcus damnosus Strains Using the BlAst Diagnostic Gene findEr.</title>
        <authorList>
            <person name="Behr J."/>
            <person name="Geissler A.J."/>
            <person name="Schmid J."/>
            <person name="Zehe A."/>
            <person name="Vogel R.F."/>
        </authorList>
    </citation>
    <scope>NUCLEOTIDE SEQUENCE [LARGE SCALE GENOMIC DNA]</scope>
    <source>
        <strain evidence="5 8">TMW 2.1533</strain>
        <strain evidence="6 7">TMW 2.1535</strain>
    </source>
</reference>
<evidence type="ECO:0000256" key="1">
    <source>
        <dbReference type="ARBA" id="ARBA00022448"/>
    </source>
</evidence>
<dbReference type="InterPro" id="IPR050763">
    <property type="entry name" value="ABC_transporter_ATP-binding"/>
</dbReference>
<dbReference type="InterPro" id="IPR027417">
    <property type="entry name" value="P-loop_NTPase"/>
</dbReference>
<dbReference type="AlphaFoldDB" id="A0A0R2HQI3"/>